<comment type="caution">
    <text evidence="1">The sequence shown here is derived from an EMBL/GenBank/DDBJ whole genome shotgun (WGS) entry which is preliminary data.</text>
</comment>
<keyword evidence="1" id="KW-0548">Nucleotidyltransferase</keyword>
<keyword evidence="1" id="KW-0695">RNA-directed DNA polymerase</keyword>
<keyword evidence="1" id="KW-0808">Transferase</keyword>
<gene>
    <name evidence="1" type="ORF">BpHYR1_046712</name>
</gene>
<keyword evidence="2" id="KW-1185">Reference proteome</keyword>
<reference evidence="1 2" key="1">
    <citation type="journal article" date="2018" name="Sci. Rep.">
        <title>Genomic signatures of local adaptation to the degree of environmental predictability in rotifers.</title>
        <authorList>
            <person name="Franch-Gras L."/>
            <person name="Hahn C."/>
            <person name="Garcia-Roger E.M."/>
            <person name="Carmona M.J."/>
            <person name="Serra M."/>
            <person name="Gomez A."/>
        </authorList>
    </citation>
    <scope>NUCLEOTIDE SEQUENCE [LARGE SCALE GENOMIC DNA]</scope>
    <source>
        <strain evidence="1">HYR1</strain>
    </source>
</reference>
<proteinExistence type="predicted"/>
<organism evidence="1 2">
    <name type="scientific">Brachionus plicatilis</name>
    <name type="common">Marine rotifer</name>
    <name type="synonym">Brachionus muelleri</name>
    <dbReference type="NCBI Taxonomy" id="10195"/>
    <lineage>
        <taxon>Eukaryota</taxon>
        <taxon>Metazoa</taxon>
        <taxon>Spiralia</taxon>
        <taxon>Gnathifera</taxon>
        <taxon>Rotifera</taxon>
        <taxon>Eurotatoria</taxon>
        <taxon>Monogononta</taxon>
        <taxon>Pseudotrocha</taxon>
        <taxon>Ploima</taxon>
        <taxon>Brachionidae</taxon>
        <taxon>Brachionus</taxon>
    </lineage>
</organism>
<evidence type="ECO:0000313" key="1">
    <source>
        <dbReference type="EMBL" id="RNA20210.1"/>
    </source>
</evidence>
<dbReference type="Proteomes" id="UP000276133">
    <property type="component" value="Unassembled WGS sequence"/>
</dbReference>
<evidence type="ECO:0000313" key="2">
    <source>
        <dbReference type="Proteomes" id="UP000276133"/>
    </source>
</evidence>
<dbReference type="GO" id="GO:0003964">
    <property type="term" value="F:RNA-directed DNA polymerase activity"/>
    <property type="evidence" value="ECO:0007669"/>
    <property type="project" value="UniProtKB-KW"/>
</dbReference>
<protein>
    <submittedName>
        <fullName evidence="1">RNA-directed DNA polymerase from mobile element jockey-like</fullName>
    </submittedName>
</protein>
<name>A0A3M7R9M7_BRAPC</name>
<dbReference type="AlphaFoldDB" id="A0A3M7R9M7"/>
<sequence>MTNSVLAENQARESKKESLVVFGLKQESNIDVAEQVRNLFQAIGVNTNNIEHVRRFRQTNSKSVPPIFIHLKKGVDRNGVLAEAKKLRKTEGYAGVYICPDRTECERRLDKQLNERWEVLNKEEESKNEGRHYRWVIRGNELRRIKQTSTNTADKGVVDLFLARTMKFLGRLY</sequence>
<accession>A0A3M7R9M7</accession>
<dbReference type="EMBL" id="REGN01003898">
    <property type="protein sequence ID" value="RNA20210.1"/>
    <property type="molecule type" value="Genomic_DNA"/>
</dbReference>